<protein>
    <recommendedName>
        <fullName evidence="4">SGNH hydrolase-type esterase domain-containing protein</fullName>
    </recommendedName>
</protein>
<dbReference type="KEGG" id="pect:BN1012_Phect2366"/>
<dbReference type="RefSeq" id="WP_145973408.1">
    <property type="nucleotide sequence ID" value="NZ_HG966617.1"/>
</dbReference>
<dbReference type="HOGENOM" id="CLU_762249_0_0_5"/>
<accession>X5MGH4</accession>
<proteinExistence type="predicted"/>
<organism evidence="2 3">
    <name type="scientific">Candidatus Phaeomarinibacter ectocarpi</name>
    <dbReference type="NCBI Taxonomy" id="1458461"/>
    <lineage>
        <taxon>Bacteria</taxon>
        <taxon>Pseudomonadati</taxon>
        <taxon>Pseudomonadota</taxon>
        <taxon>Alphaproteobacteria</taxon>
        <taxon>Hyphomicrobiales</taxon>
        <taxon>Parvibaculaceae</taxon>
        <taxon>Candidatus Phaeomarinibacter</taxon>
    </lineage>
</organism>
<dbReference type="Proteomes" id="UP000032160">
    <property type="component" value="Chromosome I"/>
</dbReference>
<dbReference type="InterPro" id="IPR036514">
    <property type="entry name" value="SGNH_hydro_sf"/>
</dbReference>
<keyword evidence="3" id="KW-1185">Reference proteome</keyword>
<dbReference type="AlphaFoldDB" id="X5MGH4"/>
<feature type="transmembrane region" description="Helical" evidence="1">
    <location>
        <begin position="12"/>
        <end position="30"/>
    </location>
</feature>
<reference evidence="2 3" key="1">
    <citation type="journal article" date="2014" name="Front. Genet.">
        <title>Genome and metabolic network of "Candidatus Phaeomarinobacter ectocarpi" Ec32, a new candidate genus of Alphaproteobacteria frequently associated with brown algae.</title>
        <authorList>
            <person name="Dittami S.M."/>
            <person name="Barbeyron T."/>
            <person name="Boyen C."/>
            <person name="Cambefort J."/>
            <person name="Collet G."/>
            <person name="Delage L."/>
            <person name="Gobet A."/>
            <person name="Groisillier A."/>
            <person name="Leblanc C."/>
            <person name="Michel G."/>
            <person name="Scornet D."/>
            <person name="Siegel A."/>
            <person name="Tapia J.E."/>
            <person name="Tonon T."/>
        </authorList>
    </citation>
    <scope>NUCLEOTIDE SEQUENCE [LARGE SCALE GENOMIC DNA]</scope>
    <source>
        <strain evidence="2 3">Ec32</strain>
    </source>
</reference>
<evidence type="ECO:0000256" key="1">
    <source>
        <dbReference type="SAM" id="Phobius"/>
    </source>
</evidence>
<dbReference type="EMBL" id="HG966617">
    <property type="protein sequence ID" value="CDO60579.1"/>
    <property type="molecule type" value="Genomic_DNA"/>
</dbReference>
<evidence type="ECO:0000313" key="2">
    <source>
        <dbReference type="EMBL" id="CDO60579.1"/>
    </source>
</evidence>
<dbReference type="Gene3D" id="3.40.50.1110">
    <property type="entry name" value="SGNH hydrolase"/>
    <property type="match status" value="1"/>
</dbReference>
<keyword evidence="1" id="KW-0812">Transmembrane</keyword>
<sequence length="363" mass="40193">MRDLSRSITTYFFIFLFSLISAEIIFRIYAATPVFSMENFVKAAVDRHVNPVGPSVIDPTLGWMMRENYSSAKDSEAPLTTGVFGLRMNVPHEIVVPQSGAILAVGDSFTAGSEEGDDGSWPAALERKLQEPVLNGGVGGYGVDQIVLRGRQLAEEFAPKAVIYSFLDEDILRNAFAIYGGYKPYYVIDGQGGLELRGVPVSEVPPQFDRLGFLRGVLGHSRLIHEFMMILSPRSWLGHELQFRQVSTNEEAVQISCLLLDDIKADAERLNFEPFIMLQYGGDRALSGDISWFGKAVSTCAIEKGLPTLDLFEALHAVSVEDLDRFRSLYNERPEGNAGGRFGHMSEVGNEYVADLIAGEFFR</sequence>
<name>X5MGH4_9HYPH</name>
<gene>
    <name evidence="2" type="ORF">BN1012_Phect2366</name>
</gene>
<dbReference type="OrthoDB" id="8447859at2"/>
<evidence type="ECO:0008006" key="4">
    <source>
        <dbReference type="Google" id="ProtNLM"/>
    </source>
</evidence>
<evidence type="ECO:0000313" key="3">
    <source>
        <dbReference type="Proteomes" id="UP000032160"/>
    </source>
</evidence>
<keyword evidence="1" id="KW-0472">Membrane</keyword>
<dbReference type="GO" id="GO:0016788">
    <property type="term" value="F:hydrolase activity, acting on ester bonds"/>
    <property type="evidence" value="ECO:0007669"/>
    <property type="project" value="UniProtKB-ARBA"/>
</dbReference>
<keyword evidence="1" id="KW-1133">Transmembrane helix</keyword>
<dbReference type="SUPFAM" id="SSF52266">
    <property type="entry name" value="SGNH hydrolase"/>
    <property type="match status" value="1"/>
</dbReference>